<evidence type="ECO:0000313" key="2">
    <source>
        <dbReference type="Proteomes" id="UP000177610"/>
    </source>
</evidence>
<name>A0A1F5N7Y1_9BACT</name>
<dbReference type="AlphaFoldDB" id="A0A1F5N7Y1"/>
<dbReference type="STRING" id="1817821.A2717_03985"/>
<organism evidence="1 2">
    <name type="scientific">Candidatus Doudnabacteria bacterium RIFCSPHIGHO2_01_FULL_41_86</name>
    <dbReference type="NCBI Taxonomy" id="1817821"/>
    <lineage>
        <taxon>Bacteria</taxon>
        <taxon>Candidatus Doudnaibacteriota</taxon>
    </lineage>
</organism>
<reference evidence="1 2" key="1">
    <citation type="journal article" date="2016" name="Nat. Commun.">
        <title>Thousands of microbial genomes shed light on interconnected biogeochemical processes in an aquifer system.</title>
        <authorList>
            <person name="Anantharaman K."/>
            <person name="Brown C.T."/>
            <person name="Hug L.A."/>
            <person name="Sharon I."/>
            <person name="Castelle C.J."/>
            <person name="Probst A.J."/>
            <person name="Thomas B.C."/>
            <person name="Singh A."/>
            <person name="Wilkins M.J."/>
            <person name="Karaoz U."/>
            <person name="Brodie E.L."/>
            <person name="Williams K.H."/>
            <person name="Hubbard S.S."/>
            <person name="Banfield J.F."/>
        </authorList>
    </citation>
    <scope>NUCLEOTIDE SEQUENCE [LARGE SCALE GENOMIC DNA]</scope>
</reference>
<gene>
    <name evidence="1" type="ORF">A2717_03985</name>
</gene>
<dbReference type="Proteomes" id="UP000177610">
    <property type="component" value="Unassembled WGS sequence"/>
</dbReference>
<comment type="caution">
    <text evidence="1">The sequence shown here is derived from an EMBL/GenBank/DDBJ whole genome shotgun (WGS) entry which is preliminary data.</text>
</comment>
<protein>
    <submittedName>
        <fullName evidence="1">Uncharacterized protein</fullName>
    </submittedName>
</protein>
<proteinExistence type="predicted"/>
<sequence length="436" mass="49182">MSDQLINPKNIIYPSDIKSLGFDSFANQDTIDQIKGMVLEFINTQSFDDCKEMYGILKEKLQNSSFPKQAFNIYEDLLKLLEMSQVRFLDISKQLDYFSNSFLILIKYNVNPQEFFEPSFSFSDGNEKRQAKEAFEKNNELIGNESLELGNEKKMSIIQNWLVDFRTIVDNNSKSLEGTYAIAYYTNQSKNYLLLDAGNKELLKKILEFYEWLRYRTSLRKESLANIVPPSERLNVESVTKPNITPAQFNPVAPRAYVTVPNSAPKPVPPKPKPTTLPSSLTVPKWVMPEEQVTPKPAMIDIPKITIPPPQPAQAVQAVKSLNFKTAGAAAPDTMLASKAKPLTDIKVLEDLRILEPRDLRQGPVAAQAESIKSKVYGLVKANSSRKSYAIVSFEMSPLFKAYVSSGTLLVSGQQGELNREEFEAVADLKRFLEQL</sequence>
<evidence type="ECO:0000313" key="1">
    <source>
        <dbReference type="EMBL" id="OGE73755.1"/>
    </source>
</evidence>
<dbReference type="EMBL" id="MFEH01000005">
    <property type="protein sequence ID" value="OGE73755.1"/>
    <property type="molecule type" value="Genomic_DNA"/>
</dbReference>
<accession>A0A1F5N7Y1</accession>